<accession>A0A1Y0B1W5</accession>
<gene>
    <name evidence="1" type="ORF">AEK19_MT1164</name>
</gene>
<protein>
    <submittedName>
        <fullName evidence="1">Uncharacterized protein</fullName>
    </submittedName>
</protein>
<dbReference type="EMBL" id="KY774314">
    <property type="protein sequence ID" value="ART31378.1"/>
    <property type="molecule type" value="Genomic_DNA"/>
</dbReference>
<evidence type="ECO:0000313" key="1">
    <source>
        <dbReference type="EMBL" id="ART31378.1"/>
    </source>
</evidence>
<reference evidence="1" key="1">
    <citation type="submission" date="2017-03" db="EMBL/GenBank/DDBJ databases">
        <title>The mitochondrial genome of the carnivorous plant Utricularia reniformis (Lentibulariaceae): structure, comparative analysis and evolutionary landmarks.</title>
        <authorList>
            <person name="Silva S.R."/>
            <person name="Alvarenga D.O."/>
            <person name="Michael T.P."/>
            <person name="Miranda V.F.O."/>
            <person name="Varani A.M."/>
        </authorList>
    </citation>
    <scope>NUCLEOTIDE SEQUENCE</scope>
</reference>
<keyword evidence="1" id="KW-0496">Mitochondrion</keyword>
<organism evidence="1">
    <name type="scientific">Utricularia reniformis</name>
    <dbReference type="NCBI Taxonomy" id="192314"/>
    <lineage>
        <taxon>Eukaryota</taxon>
        <taxon>Viridiplantae</taxon>
        <taxon>Streptophyta</taxon>
        <taxon>Embryophyta</taxon>
        <taxon>Tracheophyta</taxon>
        <taxon>Spermatophyta</taxon>
        <taxon>Magnoliopsida</taxon>
        <taxon>eudicotyledons</taxon>
        <taxon>Gunneridae</taxon>
        <taxon>Pentapetalae</taxon>
        <taxon>asterids</taxon>
        <taxon>lamiids</taxon>
        <taxon>Lamiales</taxon>
        <taxon>Lentibulariaceae</taxon>
        <taxon>Utricularia</taxon>
    </lineage>
</organism>
<name>A0A1Y0B1W5_9LAMI</name>
<geneLocation type="mitochondrion" evidence="1"/>
<dbReference type="AlphaFoldDB" id="A0A1Y0B1W5"/>
<proteinExistence type="predicted"/>
<sequence length="60" mass="6819">MAFKLPYLDRKFRNSIVLCACFRLTREVPCIEYGGLNSTPLSSCHLPLRFQRVESTGAVL</sequence>